<keyword evidence="16" id="KW-1185">Reference proteome</keyword>
<name>A0ABV4BBG3_9GAMM</name>
<dbReference type="CDD" id="cd00082">
    <property type="entry name" value="HisKA"/>
    <property type="match status" value="1"/>
</dbReference>
<evidence type="ECO:0000256" key="5">
    <source>
        <dbReference type="ARBA" id="ARBA00022679"/>
    </source>
</evidence>
<keyword evidence="6 12" id="KW-0812">Transmembrane</keyword>
<dbReference type="InterPro" id="IPR003594">
    <property type="entry name" value="HATPase_dom"/>
</dbReference>
<evidence type="ECO:0000313" key="15">
    <source>
        <dbReference type="EMBL" id="MEY6431823.1"/>
    </source>
</evidence>
<dbReference type="Gene3D" id="3.30.565.10">
    <property type="entry name" value="Histidine kinase-like ATPase, C-terminal domain"/>
    <property type="match status" value="1"/>
</dbReference>
<keyword evidence="15" id="KW-0067">ATP-binding</keyword>
<dbReference type="PANTHER" id="PTHR45436:SF5">
    <property type="entry name" value="SENSOR HISTIDINE KINASE TRCS"/>
    <property type="match status" value="1"/>
</dbReference>
<comment type="catalytic activity">
    <reaction evidence="1">
        <text>ATP + protein L-histidine = ADP + protein N-phospho-L-histidine.</text>
        <dbReference type="EC" id="2.7.13.3"/>
    </reaction>
</comment>
<feature type="transmembrane region" description="Helical" evidence="12">
    <location>
        <begin position="191"/>
        <end position="212"/>
    </location>
</feature>
<feature type="coiled-coil region" evidence="11">
    <location>
        <begin position="246"/>
        <end position="302"/>
    </location>
</feature>
<organism evidence="15 16">
    <name type="scientific">Thioalkalicoccus limnaeus</name>
    <dbReference type="NCBI Taxonomy" id="120681"/>
    <lineage>
        <taxon>Bacteria</taxon>
        <taxon>Pseudomonadati</taxon>
        <taxon>Pseudomonadota</taxon>
        <taxon>Gammaproteobacteria</taxon>
        <taxon>Chromatiales</taxon>
        <taxon>Chromatiaceae</taxon>
        <taxon>Thioalkalicoccus</taxon>
    </lineage>
</organism>
<evidence type="ECO:0000256" key="10">
    <source>
        <dbReference type="ARBA" id="ARBA00023136"/>
    </source>
</evidence>
<dbReference type="SMART" id="SM00388">
    <property type="entry name" value="HisKA"/>
    <property type="match status" value="1"/>
</dbReference>
<dbReference type="CDD" id="cd06225">
    <property type="entry name" value="HAMP"/>
    <property type="match status" value="1"/>
</dbReference>
<dbReference type="Pfam" id="PF00672">
    <property type="entry name" value="HAMP"/>
    <property type="match status" value="1"/>
</dbReference>
<dbReference type="InterPro" id="IPR036890">
    <property type="entry name" value="HATPase_C_sf"/>
</dbReference>
<dbReference type="PRINTS" id="PR00344">
    <property type="entry name" value="BCTRLSENSOR"/>
</dbReference>
<dbReference type="InterPro" id="IPR003661">
    <property type="entry name" value="HisK_dim/P_dom"/>
</dbReference>
<evidence type="ECO:0000256" key="6">
    <source>
        <dbReference type="ARBA" id="ARBA00022692"/>
    </source>
</evidence>
<keyword evidence="10 12" id="KW-0472">Membrane</keyword>
<dbReference type="EMBL" id="JBDKXB010000004">
    <property type="protein sequence ID" value="MEY6431823.1"/>
    <property type="molecule type" value="Genomic_DNA"/>
</dbReference>
<comment type="caution">
    <text evidence="15">The sequence shown here is derived from an EMBL/GenBank/DDBJ whole genome shotgun (WGS) entry which is preliminary data.</text>
</comment>
<dbReference type="Pfam" id="PF00512">
    <property type="entry name" value="HisKA"/>
    <property type="match status" value="1"/>
</dbReference>
<dbReference type="PROSITE" id="PS50109">
    <property type="entry name" value="HIS_KIN"/>
    <property type="match status" value="1"/>
</dbReference>
<dbReference type="SUPFAM" id="SSF55874">
    <property type="entry name" value="ATPase domain of HSP90 chaperone/DNA topoisomerase II/histidine kinase"/>
    <property type="match status" value="1"/>
</dbReference>
<keyword evidence="8 12" id="KW-1133">Transmembrane helix</keyword>
<proteinExistence type="predicted"/>
<dbReference type="EC" id="2.7.13.3" evidence="3"/>
<dbReference type="Gene3D" id="1.10.287.130">
    <property type="match status" value="1"/>
</dbReference>
<dbReference type="Gene3D" id="6.10.340.10">
    <property type="match status" value="1"/>
</dbReference>
<dbReference type="PANTHER" id="PTHR45436">
    <property type="entry name" value="SENSOR HISTIDINE KINASE YKOH"/>
    <property type="match status" value="1"/>
</dbReference>
<keyword evidence="15" id="KW-0547">Nucleotide-binding</keyword>
<evidence type="ECO:0000256" key="8">
    <source>
        <dbReference type="ARBA" id="ARBA00022989"/>
    </source>
</evidence>
<evidence type="ECO:0000256" key="9">
    <source>
        <dbReference type="ARBA" id="ARBA00023012"/>
    </source>
</evidence>
<feature type="domain" description="Histidine kinase" evidence="13">
    <location>
        <begin position="273"/>
        <end position="489"/>
    </location>
</feature>
<keyword evidence="7" id="KW-0418">Kinase</keyword>
<dbReference type="SUPFAM" id="SSF47384">
    <property type="entry name" value="Homodimeric domain of signal transducing histidine kinase"/>
    <property type="match status" value="1"/>
</dbReference>
<keyword evidence="9" id="KW-0902">Two-component regulatory system</keyword>
<evidence type="ECO:0000256" key="3">
    <source>
        <dbReference type="ARBA" id="ARBA00012438"/>
    </source>
</evidence>
<protein>
    <recommendedName>
        <fullName evidence="3">histidine kinase</fullName>
        <ecNumber evidence="3">2.7.13.3</ecNumber>
    </recommendedName>
</protein>
<reference evidence="15 16" key="1">
    <citation type="submission" date="2024-05" db="EMBL/GenBank/DDBJ databases">
        <title>Genome Sequence and Characterization of the New Strain Purple Sulfur Bacterium of Genus Thioalkalicoccus.</title>
        <authorList>
            <person name="Bryantseva I.A."/>
            <person name="Kyndt J.A."/>
            <person name="Imhoff J.F."/>
        </authorList>
    </citation>
    <scope>NUCLEOTIDE SEQUENCE [LARGE SCALE GENOMIC DNA]</scope>
    <source>
        <strain evidence="15 16">Um2</strain>
    </source>
</reference>
<evidence type="ECO:0000256" key="7">
    <source>
        <dbReference type="ARBA" id="ARBA00022777"/>
    </source>
</evidence>
<dbReference type="SMART" id="SM00387">
    <property type="entry name" value="HATPase_c"/>
    <property type="match status" value="1"/>
</dbReference>
<evidence type="ECO:0000256" key="1">
    <source>
        <dbReference type="ARBA" id="ARBA00000085"/>
    </source>
</evidence>
<dbReference type="InterPro" id="IPR050428">
    <property type="entry name" value="TCS_sensor_his_kinase"/>
</dbReference>
<sequence>MTLSIRTKLFLTLLLTSLLVATTMLVFTHWSFRQGLIELAETRQADYIDQVTQRLAEIYRRDDGWSELATNRALWIGALTGRGLGLHGRYRRSAGEPGHRQWLGTDRQTSLWPPENVLEQRYARGQPTPVGLRLMLLDGDGAILYGREALLPNARRYPVAVDGRPVGSLALVPGPVITEVDELRFLERQTMALVVVALGMIGLSGLLAWLLARRLAQPLSGFQATTRRLAAGDYQARAVTHGGDELGRLGQDLNALAQALERHEQARRQWVADISHELRTPLALLRAEIEALQDGVRLLDQEAIAALHADTLRLGRLVEDLYELSMTDLGALSYRKEPVDPLAILAADCEAFAARFAAAGLTIRFRPDSTEPTRILGDAQRLSQLFRNLLQNSLQYTDPGGHLTVTACSEGAMLSILFEDTGPGVPAAALEHLFDRLYRAESSRNRDSGGAGLGLAICRNIVAAHDGRISAAAAASGGLAIRLEFPTIRR</sequence>
<evidence type="ECO:0000259" key="14">
    <source>
        <dbReference type="PROSITE" id="PS50885"/>
    </source>
</evidence>
<evidence type="ECO:0000256" key="4">
    <source>
        <dbReference type="ARBA" id="ARBA00022553"/>
    </source>
</evidence>
<gene>
    <name evidence="15" type="ORF">ABC977_05295</name>
</gene>
<feature type="domain" description="HAMP" evidence="14">
    <location>
        <begin position="213"/>
        <end position="265"/>
    </location>
</feature>
<dbReference type="GO" id="GO:0005524">
    <property type="term" value="F:ATP binding"/>
    <property type="evidence" value="ECO:0007669"/>
    <property type="project" value="UniProtKB-KW"/>
</dbReference>
<dbReference type="InterPro" id="IPR005467">
    <property type="entry name" value="His_kinase_dom"/>
</dbReference>
<keyword evidence="4" id="KW-0597">Phosphoprotein</keyword>
<evidence type="ECO:0000259" key="13">
    <source>
        <dbReference type="PROSITE" id="PS50109"/>
    </source>
</evidence>
<evidence type="ECO:0000256" key="11">
    <source>
        <dbReference type="SAM" id="Coils"/>
    </source>
</evidence>
<dbReference type="InterPro" id="IPR004358">
    <property type="entry name" value="Sig_transdc_His_kin-like_C"/>
</dbReference>
<dbReference type="SMART" id="SM00304">
    <property type="entry name" value="HAMP"/>
    <property type="match status" value="1"/>
</dbReference>
<evidence type="ECO:0000256" key="2">
    <source>
        <dbReference type="ARBA" id="ARBA00004370"/>
    </source>
</evidence>
<keyword evidence="11" id="KW-0175">Coiled coil</keyword>
<dbReference type="RefSeq" id="WP_369666202.1">
    <property type="nucleotide sequence ID" value="NZ_JBDKXB010000004.1"/>
</dbReference>
<dbReference type="PROSITE" id="PS50885">
    <property type="entry name" value="HAMP"/>
    <property type="match status" value="1"/>
</dbReference>
<evidence type="ECO:0000256" key="12">
    <source>
        <dbReference type="SAM" id="Phobius"/>
    </source>
</evidence>
<dbReference type="Proteomes" id="UP001564408">
    <property type="component" value="Unassembled WGS sequence"/>
</dbReference>
<dbReference type="InterPro" id="IPR036097">
    <property type="entry name" value="HisK_dim/P_sf"/>
</dbReference>
<keyword evidence="5" id="KW-0808">Transferase</keyword>
<accession>A0ABV4BBG3</accession>
<dbReference type="InterPro" id="IPR003660">
    <property type="entry name" value="HAMP_dom"/>
</dbReference>
<dbReference type="SUPFAM" id="SSF158472">
    <property type="entry name" value="HAMP domain-like"/>
    <property type="match status" value="1"/>
</dbReference>
<comment type="subcellular location">
    <subcellularLocation>
        <location evidence="2">Membrane</location>
    </subcellularLocation>
</comment>
<evidence type="ECO:0000313" key="16">
    <source>
        <dbReference type="Proteomes" id="UP001564408"/>
    </source>
</evidence>
<dbReference type="Pfam" id="PF02518">
    <property type="entry name" value="HATPase_c"/>
    <property type="match status" value="1"/>
</dbReference>